<dbReference type="NCBIfam" id="NF003465">
    <property type="entry name" value="PRK05089.1"/>
    <property type="match status" value="1"/>
</dbReference>
<dbReference type="GO" id="GO:0008535">
    <property type="term" value="P:respiratory chain complex IV assembly"/>
    <property type="evidence" value="ECO:0007669"/>
    <property type="project" value="UniProtKB-UniRule"/>
</dbReference>
<evidence type="ECO:0000256" key="5">
    <source>
        <dbReference type="ARBA" id="ARBA00022692"/>
    </source>
</evidence>
<organism evidence="11 12">
    <name type="scientific">Glacieibacterium arshaanense</name>
    <dbReference type="NCBI Taxonomy" id="2511025"/>
    <lineage>
        <taxon>Bacteria</taxon>
        <taxon>Pseudomonadati</taxon>
        <taxon>Pseudomonadota</taxon>
        <taxon>Alphaproteobacteria</taxon>
        <taxon>Sphingomonadales</taxon>
        <taxon>Sphingosinicellaceae</taxon>
        <taxon>Glacieibacterium</taxon>
    </lineage>
</organism>
<comment type="subcellular location">
    <subcellularLocation>
        <location evidence="2 10">Cell inner membrane</location>
        <topology evidence="2 10">Single-pass type II membrane protein</topology>
        <orientation evidence="2 10">Periplasmic side</orientation>
    </subcellularLocation>
</comment>
<sequence length="198" mass="21196">MSTADASAVARRRTGLIAAGFALAMLALAYASVPLYRLFCQMTGYGGTTQRVDVATLPVKADPLGRVVKVRFDGNVAPGMPWQFAPEANSVSVGIGERKLAFFKATNMTAGTTTGRATFNVSPDIAGKYFVKIACFCFTEQTLKPGESVDMPVSYYIDPAILKDKEAARIDEITLSYTFFPVDADNATRVEGKSAPKG</sequence>
<dbReference type="Gene3D" id="2.60.370.10">
    <property type="entry name" value="Ctag/Cox11"/>
    <property type="match status" value="1"/>
</dbReference>
<name>A0A4Y9EMH6_9SPHN</name>
<dbReference type="Pfam" id="PF04442">
    <property type="entry name" value="CtaG_Cox11"/>
    <property type="match status" value="1"/>
</dbReference>
<dbReference type="GO" id="GO:0005507">
    <property type="term" value="F:copper ion binding"/>
    <property type="evidence" value="ECO:0007669"/>
    <property type="project" value="InterPro"/>
</dbReference>
<accession>A0A4Y9EMH6</accession>
<comment type="similarity">
    <text evidence="3 10">Belongs to the COX11/CtaG family.</text>
</comment>
<evidence type="ECO:0000256" key="6">
    <source>
        <dbReference type="ARBA" id="ARBA00022968"/>
    </source>
</evidence>
<evidence type="ECO:0000256" key="7">
    <source>
        <dbReference type="ARBA" id="ARBA00022989"/>
    </source>
</evidence>
<evidence type="ECO:0000256" key="1">
    <source>
        <dbReference type="ARBA" id="ARBA00004007"/>
    </source>
</evidence>
<gene>
    <name evidence="10" type="primary">ctaG</name>
    <name evidence="11" type="ORF">EUV02_08515</name>
</gene>
<dbReference type="PIRSF" id="PIRSF005413">
    <property type="entry name" value="COX11"/>
    <property type="match status" value="1"/>
</dbReference>
<protein>
    <recommendedName>
        <fullName evidence="4 10">Cytochrome c oxidase assembly protein CtaG</fullName>
    </recommendedName>
</protein>
<comment type="caution">
    <text evidence="11">The sequence shown here is derived from an EMBL/GenBank/DDBJ whole genome shotgun (WGS) entry which is preliminary data.</text>
</comment>
<dbReference type="InterPro" id="IPR023471">
    <property type="entry name" value="CtaG/Cox11_dom_sf"/>
</dbReference>
<feature type="topological domain" description="Cytoplasmic" evidence="10">
    <location>
        <begin position="1"/>
        <end position="12"/>
    </location>
</feature>
<dbReference type="InterPro" id="IPR007533">
    <property type="entry name" value="Cyt_c_oxidase_assmbl_CtaG"/>
</dbReference>
<dbReference type="OrthoDB" id="9804841at2"/>
<reference evidence="11 12" key="1">
    <citation type="submission" date="2019-02" db="EMBL/GenBank/DDBJ databases">
        <title>Polymorphobacter sp. isolated from the lake at the Tibet of China.</title>
        <authorList>
            <person name="Li A."/>
        </authorList>
    </citation>
    <scope>NUCLEOTIDE SEQUENCE [LARGE SCALE GENOMIC DNA]</scope>
    <source>
        <strain evidence="11 12">DJ1R-1</strain>
    </source>
</reference>
<keyword evidence="10" id="KW-1003">Cell membrane</keyword>
<dbReference type="SUPFAM" id="SSF110111">
    <property type="entry name" value="Ctag/Cox11"/>
    <property type="match status" value="1"/>
</dbReference>
<dbReference type="Proteomes" id="UP000297737">
    <property type="component" value="Unassembled WGS sequence"/>
</dbReference>
<evidence type="ECO:0000256" key="10">
    <source>
        <dbReference type="HAMAP-Rule" id="MF_00155"/>
    </source>
</evidence>
<keyword evidence="12" id="KW-1185">Reference proteome</keyword>
<keyword evidence="7 10" id="KW-1133">Transmembrane helix</keyword>
<dbReference type="EMBL" id="SIHO01000002">
    <property type="protein sequence ID" value="TFU03227.1"/>
    <property type="molecule type" value="Genomic_DNA"/>
</dbReference>
<evidence type="ECO:0000256" key="4">
    <source>
        <dbReference type="ARBA" id="ARBA00015384"/>
    </source>
</evidence>
<feature type="topological domain" description="Periplasmic" evidence="10">
    <location>
        <begin position="33"/>
        <end position="198"/>
    </location>
</feature>
<keyword evidence="6 10" id="KW-0735">Signal-anchor</keyword>
<dbReference type="AlphaFoldDB" id="A0A4Y9EMH6"/>
<dbReference type="PANTHER" id="PTHR21320">
    <property type="entry name" value="CYTOCHROME C OXIDASE ASSEMBLY PROTEIN COX11-RELATED"/>
    <property type="match status" value="1"/>
</dbReference>
<evidence type="ECO:0000256" key="9">
    <source>
        <dbReference type="ARBA" id="ARBA00023136"/>
    </source>
</evidence>
<evidence type="ECO:0000256" key="3">
    <source>
        <dbReference type="ARBA" id="ARBA00009620"/>
    </source>
</evidence>
<keyword evidence="10" id="KW-0997">Cell inner membrane</keyword>
<comment type="function">
    <text evidence="1 10">Exerts its effect at some terminal stage of cytochrome c oxidase synthesis, probably by being involved in the insertion of the copper B into subunit I.</text>
</comment>
<evidence type="ECO:0000256" key="2">
    <source>
        <dbReference type="ARBA" id="ARBA00004382"/>
    </source>
</evidence>
<evidence type="ECO:0000313" key="11">
    <source>
        <dbReference type="EMBL" id="TFU03227.1"/>
    </source>
</evidence>
<dbReference type="PANTHER" id="PTHR21320:SF3">
    <property type="entry name" value="CYTOCHROME C OXIDASE ASSEMBLY PROTEIN COX11, MITOCHONDRIAL-RELATED"/>
    <property type="match status" value="1"/>
</dbReference>
<dbReference type="HAMAP" id="MF_00155">
    <property type="entry name" value="CtaG"/>
    <property type="match status" value="1"/>
</dbReference>
<keyword evidence="9 10" id="KW-0472">Membrane</keyword>
<dbReference type="RefSeq" id="WP_135245819.1">
    <property type="nucleotide sequence ID" value="NZ_SIHO01000002.1"/>
</dbReference>
<evidence type="ECO:0000256" key="8">
    <source>
        <dbReference type="ARBA" id="ARBA00023008"/>
    </source>
</evidence>
<keyword evidence="5 10" id="KW-0812">Transmembrane</keyword>
<proteinExistence type="inferred from homology"/>
<keyword evidence="8 10" id="KW-0186">Copper</keyword>
<dbReference type="GO" id="GO:0005886">
    <property type="term" value="C:plasma membrane"/>
    <property type="evidence" value="ECO:0007669"/>
    <property type="project" value="UniProtKB-SubCell"/>
</dbReference>
<dbReference type="FunFam" id="2.60.370.10:FF:000001">
    <property type="entry name" value="COX11 cytochrome c oxidase assembly homolog"/>
    <property type="match status" value="1"/>
</dbReference>
<evidence type="ECO:0000313" key="12">
    <source>
        <dbReference type="Proteomes" id="UP000297737"/>
    </source>
</evidence>